<proteinExistence type="inferred from homology"/>
<dbReference type="PANTHER" id="PTHR30258:SF2">
    <property type="entry name" value="COMG OPERON PROTEIN 1"/>
    <property type="match status" value="1"/>
</dbReference>
<dbReference type="GO" id="GO:0005886">
    <property type="term" value="C:plasma membrane"/>
    <property type="evidence" value="ECO:0007669"/>
    <property type="project" value="TreeGrafter"/>
</dbReference>
<dbReference type="InterPro" id="IPR047667">
    <property type="entry name" value="ATPase_ComGA"/>
</dbReference>
<dbReference type="CDD" id="cd01129">
    <property type="entry name" value="PulE-GspE-like"/>
    <property type="match status" value="1"/>
</dbReference>
<dbReference type="AlphaFoldDB" id="A0A9D1QFQ2"/>
<protein>
    <submittedName>
        <fullName evidence="5">Flp pilus assembly complex ATPase component TadA</fullName>
    </submittedName>
</protein>
<evidence type="ECO:0000256" key="2">
    <source>
        <dbReference type="ARBA" id="ARBA00022741"/>
    </source>
</evidence>
<comment type="similarity">
    <text evidence="1">Belongs to the GSP E family.</text>
</comment>
<evidence type="ECO:0000259" key="4">
    <source>
        <dbReference type="Pfam" id="PF00437"/>
    </source>
</evidence>
<dbReference type="EMBL" id="DXHR01000011">
    <property type="protein sequence ID" value="HIW12233.1"/>
    <property type="molecule type" value="Genomic_DNA"/>
</dbReference>
<dbReference type="InterPro" id="IPR001482">
    <property type="entry name" value="T2SS/T4SS_dom"/>
</dbReference>
<dbReference type="PANTHER" id="PTHR30258">
    <property type="entry name" value="TYPE II SECRETION SYSTEM PROTEIN GSPE-RELATED"/>
    <property type="match status" value="1"/>
</dbReference>
<reference evidence="5" key="2">
    <citation type="submission" date="2021-04" db="EMBL/GenBank/DDBJ databases">
        <authorList>
            <person name="Gilroy R."/>
        </authorList>
    </citation>
    <scope>NUCLEOTIDE SEQUENCE</scope>
    <source>
        <strain evidence="5">ChiHjej13B12-752</strain>
    </source>
</reference>
<accession>A0A9D1QFQ2</accession>
<dbReference type="InterPro" id="IPR027417">
    <property type="entry name" value="P-loop_NTPase"/>
</dbReference>
<organism evidence="5 6">
    <name type="scientific">Candidatus Salinicoccus stercoripullorum</name>
    <dbReference type="NCBI Taxonomy" id="2838756"/>
    <lineage>
        <taxon>Bacteria</taxon>
        <taxon>Bacillati</taxon>
        <taxon>Bacillota</taxon>
        <taxon>Bacilli</taxon>
        <taxon>Bacillales</taxon>
        <taxon>Staphylococcaceae</taxon>
        <taxon>Salinicoccus</taxon>
    </lineage>
</organism>
<dbReference type="GO" id="GO:0005524">
    <property type="term" value="F:ATP binding"/>
    <property type="evidence" value="ECO:0007669"/>
    <property type="project" value="UniProtKB-KW"/>
</dbReference>
<name>A0A9D1QFQ2_9STAP</name>
<evidence type="ECO:0000256" key="1">
    <source>
        <dbReference type="ARBA" id="ARBA00006611"/>
    </source>
</evidence>
<comment type="caution">
    <text evidence="5">The sequence shown here is derived from an EMBL/GenBank/DDBJ whole genome shotgun (WGS) entry which is preliminary data.</text>
</comment>
<evidence type="ECO:0000313" key="5">
    <source>
        <dbReference type="EMBL" id="HIW12233.1"/>
    </source>
</evidence>
<feature type="domain" description="Bacterial type II secretion system protein E" evidence="4">
    <location>
        <begin position="4"/>
        <end position="273"/>
    </location>
</feature>
<sequence length="330" mass="37670">MKTILSEIFKGAMRQNATDIHLTLESNTGLVRVRRRGGMATLCEVTMEEYRKLINYLKFTAELDINEHKAPQSGRTVFDDGDIKIGVRVSTLPISLMNEIIVIRILNPMEERKSEGLFHTKKEYEFLKEYMTRMQGLVLFTGPTGSGKTTLMYRLLADIISENRRQVISIEDPVEYEMDGIVQVEINEKASMDYSPLLKGVLRCDPDVIMFGEIRDAKIASELLRASLSGHLVLSTFHSKSAVSTLSRLKDYGLYIEEMIQSISLIINQRLIHTNRGSYIIYEYMESSHIRDYLSGQKTGVSTLSEQLDELWKGGSISETELKTFKDRFK</sequence>
<dbReference type="Gene3D" id="3.30.450.90">
    <property type="match status" value="1"/>
</dbReference>
<dbReference type="NCBIfam" id="NF041000">
    <property type="entry name" value="ATPase_ComGA"/>
    <property type="match status" value="1"/>
</dbReference>
<dbReference type="GO" id="GO:0016887">
    <property type="term" value="F:ATP hydrolysis activity"/>
    <property type="evidence" value="ECO:0007669"/>
    <property type="project" value="TreeGrafter"/>
</dbReference>
<gene>
    <name evidence="5" type="primary">tadA</name>
    <name evidence="5" type="ORF">H9891_03640</name>
</gene>
<keyword evidence="3" id="KW-0067">ATP-binding</keyword>
<dbReference type="Pfam" id="PF00437">
    <property type="entry name" value="T2SSE"/>
    <property type="match status" value="1"/>
</dbReference>
<keyword evidence="2" id="KW-0547">Nucleotide-binding</keyword>
<dbReference type="Proteomes" id="UP000823989">
    <property type="component" value="Unassembled WGS sequence"/>
</dbReference>
<dbReference type="Gene3D" id="3.40.50.300">
    <property type="entry name" value="P-loop containing nucleotide triphosphate hydrolases"/>
    <property type="match status" value="1"/>
</dbReference>
<evidence type="ECO:0000256" key="3">
    <source>
        <dbReference type="ARBA" id="ARBA00022840"/>
    </source>
</evidence>
<reference evidence="5" key="1">
    <citation type="journal article" date="2021" name="PeerJ">
        <title>Extensive microbial diversity within the chicken gut microbiome revealed by metagenomics and culture.</title>
        <authorList>
            <person name="Gilroy R."/>
            <person name="Ravi A."/>
            <person name="Getino M."/>
            <person name="Pursley I."/>
            <person name="Horton D.L."/>
            <person name="Alikhan N.F."/>
            <person name="Baker D."/>
            <person name="Gharbi K."/>
            <person name="Hall N."/>
            <person name="Watson M."/>
            <person name="Adriaenssens E.M."/>
            <person name="Foster-Nyarko E."/>
            <person name="Jarju S."/>
            <person name="Secka A."/>
            <person name="Antonio M."/>
            <person name="Oren A."/>
            <person name="Chaudhuri R.R."/>
            <person name="La Ragione R."/>
            <person name="Hildebrand F."/>
            <person name="Pallen M.J."/>
        </authorList>
    </citation>
    <scope>NUCLEOTIDE SEQUENCE</scope>
    <source>
        <strain evidence="5">ChiHjej13B12-752</strain>
    </source>
</reference>
<dbReference type="SUPFAM" id="SSF52540">
    <property type="entry name" value="P-loop containing nucleoside triphosphate hydrolases"/>
    <property type="match status" value="1"/>
</dbReference>
<evidence type="ECO:0000313" key="6">
    <source>
        <dbReference type="Proteomes" id="UP000823989"/>
    </source>
</evidence>